<sequence length="50" mass="5649">MRDPGRRKGSVMLCGLLPELGGGGIWEEKRYRRRSRKRQGGGEPLAAFYV</sequence>
<protein>
    <submittedName>
        <fullName evidence="1">Uncharacterized protein</fullName>
    </submittedName>
</protein>
<reference evidence="1 2" key="1">
    <citation type="submission" date="2017-05" db="EMBL/GenBank/DDBJ databases">
        <authorList>
            <person name="Song R."/>
            <person name="Chenine A.L."/>
            <person name="Ruprecht R.M."/>
        </authorList>
    </citation>
    <scope>NUCLEOTIDE SEQUENCE [LARGE SCALE GENOMIC DNA]</scope>
    <source>
        <strain evidence="1 2">CECT 8663</strain>
    </source>
</reference>
<keyword evidence="2" id="KW-1185">Reference proteome</keyword>
<accession>A0A238KWX5</accession>
<evidence type="ECO:0000313" key="1">
    <source>
        <dbReference type="EMBL" id="SMX47334.1"/>
    </source>
</evidence>
<dbReference type="EMBL" id="FXYH01000015">
    <property type="protein sequence ID" value="SMX47334.1"/>
    <property type="molecule type" value="Genomic_DNA"/>
</dbReference>
<proteinExistence type="predicted"/>
<organism evidence="1 2">
    <name type="scientific">Pelagimonas varians</name>
    <dbReference type="NCBI Taxonomy" id="696760"/>
    <lineage>
        <taxon>Bacteria</taxon>
        <taxon>Pseudomonadati</taxon>
        <taxon>Pseudomonadota</taxon>
        <taxon>Alphaproteobacteria</taxon>
        <taxon>Rhodobacterales</taxon>
        <taxon>Roseobacteraceae</taxon>
        <taxon>Pelagimonas</taxon>
    </lineage>
</organism>
<dbReference type="Proteomes" id="UP000220836">
    <property type="component" value="Unassembled WGS sequence"/>
</dbReference>
<name>A0A238KWX5_9RHOB</name>
<gene>
    <name evidence="1" type="ORF">PEV8663_03513</name>
</gene>
<evidence type="ECO:0000313" key="2">
    <source>
        <dbReference type="Proteomes" id="UP000220836"/>
    </source>
</evidence>
<dbReference type="AlphaFoldDB" id="A0A238KWX5"/>